<feature type="compositionally biased region" description="Polar residues" evidence="3">
    <location>
        <begin position="140"/>
        <end position="150"/>
    </location>
</feature>
<dbReference type="InterPro" id="IPR036412">
    <property type="entry name" value="HAD-like_sf"/>
</dbReference>
<dbReference type="Pfam" id="PF02358">
    <property type="entry name" value="Trehalose_PPase"/>
    <property type="match status" value="1"/>
</dbReference>
<feature type="non-terminal residue" evidence="4">
    <location>
        <position position="1"/>
    </location>
</feature>
<comment type="similarity">
    <text evidence="1">In the N-terminal section; belongs to the glycosyltransferase 20 family.</text>
</comment>
<gene>
    <name evidence="4" type="primary">TPS1_8</name>
    <name evidence="4" type="ORF">FOZ62_017127</name>
</gene>
<feature type="compositionally biased region" description="Polar residues" evidence="3">
    <location>
        <begin position="101"/>
        <end position="123"/>
    </location>
</feature>
<comment type="caution">
    <text evidence="4">The sequence shown here is derived from an EMBL/GenBank/DDBJ whole genome shotgun (WGS) entry which is preliminary data.</text>
</comment>
<evidence type="ECO:0000256" key="3">
    <source>
        <dbReference type="SAM" id="MobiDB-lite"/>
    </source>
</evidence>
<dbReference type="Gene3D" id="3.30.70.1020">
    <property type="entry name" value="Trehalose-6-phosphate phosphatase related protein, domain 2"/>
    <property type="match status" value="1"/>
</dbReference>
<proteinExistence type="inferred from homology"/>
<comment type="similarity">
    <text evidence="2">In the C-terminal section; belongs to the trehalose phosphatase family.</text>
</comment>
<organism evidence="4 5">
    <name type="scientific">Perkinsus olseni</name>
    <name type="common">Perkinsus atlanticus</name>
    <dbReference type="NCBI Taxonomy" id="32597"/>
    <lineage>
        <taxon>Eukaryota</taxon>
        <taxon>Sar</taxon>
        <taxon>Alveolata</taxon>
        <taxon>Perkinsozoa</taxon>
        <taxon>Perkinsea</taxon>
        <taxon>Perkinsida</taxon>
        <taxon>Perkinsidae</taxon>
        <taxon>Perkinsus</taxon>
    </lineage>
</organism>
<evidence type="ECO:0000313" key="5">
    <source>
        <dbReference type="Proteomes" id="UP000574390"/>
    </source>
</evidence>
<protein>
    <submittedName>
        <fullName evidence="4">Trehalose-6-P synthase/phosphatase complex synthase subunit</fullName>
    </submittedName>
</protein>
<dbReference type="SUPFAM" id="SSF56784">
    <property type="entry name" value="HAD-like"/>
    <property type="match status" value="1"/>
</dbReference>
<sequence length="169" mass="18224">WQAKELANSLEELLDTYNVEVVCGKGYVEIKLKGVNKGVAAQTILQKLSNIRGQPDFVVAMGDDQSDELMFEKLKSLYEPKPSPVATAHSESPRHHPPSPTDSAGHSSSVERPQRTLGLNSGSIHRDLNQLGTGLRRPPFSTTSSSNTAQAPPWKEEGGNLGLLASHGT</sequence>
<dbReference type="GO" id="GO:0005992">
    <property type="term" value="P:trehalose biosynthetic process"/>
    <property type="evidence" value="ECO:0007669"/>
    <property type="project" value="InterPro"/>
</dbReference>
<evidence type="ECO:0000256" key="1">
    <source>
        <dbReference type="ARBA" id="ARBA00005409"/>
    </source>
</evidence>
<dbReference type="EMBL" id="JABANM010009537">
    <property type="protein sequence ID" value="KAF4740748.1"/>
    <property type="molecule type" value="Genomic_DNA"/>
</dbReference>
<feature type="region of interest" description="Disordered" evidence="3">
    <location>
        <begin position="76"/>
        <end position="169"/>
    </location>
</feature>
<evidence type="ECO:0000313" key="4">
    <source>
        <dbReference type="EMBL" id="KAF4740748.1"/>
    </source>
</evidence>
<reference evidence="4 5" key="1">
    <citation type="submission" date="2020-04" db="EMBL/GenBank/DDBJ databases">
        <title>Perkinsus olseni comparative genomics.</title>
        <authorList>
            <person name="Bogema D.R."/>
        </authorList>
    </citation>
    <scope>NUCLEOTIDE SEQUENCE [LARGE SCALE GENOMIC DNA]</scope>
    <source>
        <strain evidence="4">ATCC PRA-205</strain>
    </source>
</reference>
<dbReference type="Gene3D" id="3.40.50.1000">
    <property type="entry name" value="HAD superfamily/HAD-like"/>
    <property type="match status" value="1"/>
</dbReference>
<evidence type="ECO:0000256" key="2">
    <source>
        <dbReference type="ARBA" id="ARBA00006330"/>
    </source>
</evidence>
<feature type="non-terminal residue" evidence="4">
    <location>
        <position position="169"/>
    </location>
</feature>
<dbReference type="FunFam" id="3.40.50.1000:FF:000052">
    <property type="entry name" value="Alpha,alpha-trehalose-phosphate synthase [UDP-forming] 6"/>
    <property type="match status" value="1"/>
</dbReference>
<name>A0A7J6T689_PEROL</name>
<dbReference type="Proteomes" id="UP000574390">
    <property type="component" value="Unassembled WGS sequence"/>
</dbReference>
<dbReference type="InterPro" id="IPR023214">
    <property type="entry name" value="HAD_sf"/>
</dbReference>
<accession>A0A7J6T689</accession>
<dbReference type="InterPro" id="IPR003337">
    <property type="entry name" value="Trehalose_PPase"/>
</dbReference>
<dbReference type="AlphaFoldDB" id="A0A7J6T689"/>